<evidence type="ECO:0000256" key="3">
    <source>
        <dbReference type="ARBA" id="ARBA00022833"/>
    </source>
</evidence>
<dbReference type="InterPro" id="IPR009003">
    <property type="entry name" value="Peptidase_S1_PA"/>
</dbReference>
<name>W5LY70_LEPOC</name>
<dbReference type="InterPro" id="IPR001254">
    <property type="entry name" value="Trypsin_dom"/>
</dbReference>
<dbReference type="Gene3D" id="4.10.830.40">
    <property type="match status" value="1"/>
</dbReference>
<sequence>TGRQRGAVKSCLVCLASYCQTHLQPHYEAAPLKKHKLVEATGQLQEKICSTHDKPLEVYCRIDQKCVSGQSSLIDSWSLLSERRTVSASSLNFPLSRSSVVGGQDASEGEWPWTVYLQITSVNTKPGEYFECGGSLISSRWVLTAAHCPEL</sequence>
<feature type="domain" description="Peptidase S1" evidence="4">
    <location>
        <begin position="100"/>
        <end position="151"/>
    </location>
</feature>
<reference evidence="5" key="3">
    <citation type="submission" date="2025-09" db="UniProtKB">
        <authorList>
            <consortium name="Ensembl"/>
        </authorList>
    </citation>
    <scope>IDENTIFICATION</scope>
</reference>
<keyword evidence="6" id="KW-1185">Reference proteome</keyword>
<reference evidence="5" key="2">
    <citation type="submission" date="2025-08" db="UniProtKB">
        <authorList>
            <consortium name="Ensembl"/>
        </authorList>
    </citation>
    <scope>IDENTIFICATION</scope>
</reference>
<evidence type="ECO:0000313" key="5">
    <source>
        <dbReference type="Ensembl" id="ENSLOCP00000001077.1"/>
    </source>
</evidence>
<dbReference type="PROSITE" id="PS00134">
    <property type="entry name" value="TRYPSIN_HIS"/>
    <property type="match status" value="1"/>
</dbReference>
<keyword evidence="2" id="KW-0863">Zinc-finger</keyword>
<dbReference type="SUPFAM" id="SSF50494">
    <property type="entry name" value="Trypsin-like serine proteases"/>
    <property type="match status" value="1"/>
</dbReference>
<accession>W5LY70</accession>
<dbReference type="PANTHER" id="PTHR25465">
    <property type="entry name" value="B-BOX DOMAIN CONTAINING"/>
    <property type="match status" value="1"/>
</dbReference>
<dbReference type="Gene3D" id="2.40.10.10">
    <property type="entry name" value="Trypsin-like serine proteases"/>
    <property type="match status" value="1"/>
</dbReference>
<proteinExistence type="predicted"/>
<dbReference type="GO" id="GO:0006508">
    <property type="term" value="P:proteolysis"/>
    <property type="evidence" value="ECO:0007669"/>
    <property type="project" value="InterPro"/>
</dbReference>
<dbReference type="Proteomes" id="UP000018468">
    <property type="component" value="Unassembled WGS sequence"/>
</dbReference>
<dbReference type="HOGENOM" id="CLU_1735646_0_0_1"/>
<dbReference type="Bgee" id="ENSLOCG00000000966">
    <property type="expression patterns" value="Expressed in intestine and 13 other cell types or tissues"/>
</dbReference>
<dbReference type="GO" id="GO:0004252">
    <property type="term" value="F:serine-type endopeptidase activity"/>
    <property type="evidence" value="ECO:0007669"/>
    <property type="project" value="InterPro"/>
</dbReference>
<evidence type="ECO:0000256" key="1">
    <source>
        <dbReference type="ARBA" id="ARBA00022723"/>
    </source>
</evidence>
<dbReference type="InterPro" id="IPR051051">
    <property type="entry name" value="E3_ubiq-ligase_TRIM/RNF"/>
</dbReference>
<dbReference type="eggNOG" id="KOG3627">
    <property type="taxonomic scope" value="Eukaryota"/>
</dbReference>
<dbReference type="Gene3D" id="3.30.160.60">
    <property type="entry name" value="Classic Zinc Finger"/>
    <property type="match status" value="1"/>
</dbReference>
<evidence type="ECO:0000256" key="2">
    <source>
        <dbReference type="ARBA" id="ARBA00022771"/>
    </source>
</evidence>
<protein>
    <recommendedName>
        <fullName evidence="4">Peptidase S1 domain-containing protein</fullName>
    </recommendedName>
</protein>
<dbReference type="PROSITE" id="PS50240">
    <property type="entry name" value="TRYPSIN_DOM"/>
    <property type="match status" value="1"/>
</dbReference>
<dbReference type="InterPro" id="IPR018114">
    <property type="entry name" value="TRYPSIN_HIS"/>
</dbReference>
<keyword evidence="3" id="KW-0862">Zinc</keyword>
<organism evidence="5 6">
    <name type="scientific">Lepisosteus oculatus</name>
    <name type="common">Spotted gar</name>
    <dbReference type="NCBI Taxonomy" id="7918"/>
    <lineage>
        <taxon>Eukaryota</taxon>
        <taxon>Metazoa</taxon>
        <taxon>Chordata</taxon>
        <taxon>Craniata</taxon>
        <taxon>Vertebrata</taxon>
        <taxon>Euteleostomi</taxon>
        <taxon>Actinopterygii</taxon>
        <taxon>Neopterygii</taxon>
        <taxon>Holostei</taxon>
        <taxon>Semionotiformes</taxon>
        <taxon>Lepisosteidae</taxon>
        <taxon>Lepisosteus</taxon>
    </lineage>
</organism>
<dbReference type="AlphaFoldDB" id="W5LY70"/>
<reference evidence="6" key="1">
    <citation type="submission" date="2011-12" db="EMBL/GenBank/DDBJ databases">
        <title>The Draft Genome of Lepisosteus oculatus.</title>
        <authorList>
            <consortium name="The Broad Institute Genome Assembly &amp; Analysis Group"/>
            <consortium name="Computational R&amp;D Group"/>
            <consortium name="and Sequencing Platform"/>
            <person name="Di Palma F."/>
            <person name="Alfoldi J."/>
            <person name="Johnson J."/>
            <person name="Berlin A."/>
            <person name="Gnerre S."/>
            <person name="Jaffe D."/>
            <person name="MacCallum I."/>
            <person name="Young S."/>
            <person name="Walker B.J."/>
            <person name="Lander E.S."/>
            <person name="Lindblad-Toh K."/>
        </authorList>
    </citation>
    <scope>NUCLEOTIDE SEQUENCE [LARGE SCALE GENOMIC DNA]</scope>
</reference>
<dbReference type="InParanoid" id="W5LY70"/>
<dbReference type="STRING" id="7918.ENSLOCP00000001077"/>
<evidence type="ECO:0000259" key="4">
    <source>
        <dbReference type="PROSITE" id="PS50240"/>
    </source>
</evidence>
<dbReference type="Pfam" id="PF00089">
    <property type="entry name" value="Trypsin"/>
    <property type="match status" value="1"/>
</dbReference>
<dbReference type="SUPFAM" id="SSF57845">
    <property type="entry name" value="B-box zinc-binding domain"/>
    <property type="match status" value="1"/>
</dbReference>
<dbReference type="PANTHER" id="PTHR25465:SF80">
    <property type="entry name" value="TRIPARTITE MOTIF-CONTAINING PROTEIN 16-LIKE"/>
    <property type="match status" value="1"/>
</dbReference>
<dbReference type="Ensembl" id="ENSLOCT00000001081.1">
    <property type="protein sequence ID" value="ENSLOCP00000001077.1"/>
    <property type="gene ID" value="ENSLOCG00000000966.1"/>
</dbReference>
<dbReference type="GO" id="GO:0008270">
    <property type="term" value="F:zinc ion binding"/>
    <property type="evidence" value="ECO:0007669"/>
    <property type="project" value="UniProtKB-KW"/>
</dbReference>
<keyword evidence="1" id="KW-0479">Metal-binding</keyword>
<dbReference type="InterPro" id="IPR043504">
    <property type="entry name" value="Peptidase_S1_PA_chymotrypsin"/>
</dbReference>
<evidence type="ECO:0000313" key="6">
    <source>
        <dbReference type="Proteomes" id="UP000018468"/>
    </source>
</evidence>
<dbReference type="GeneTree" id="ENSGT01150000286931"/>